<protein>
    <submittedName>
        <fullName evidence="2">DUF3034 family protein</fullName>
    </submittedName>
</protein>
<evidence type="ECO:0000256" key="1">
    <source>
        <dbReference type="SAM" id="SignalP"/>
    </source>
</evidence>
<evidence type="ECO:0000313" key="2">
    <source>
        <dbReference type="EMBL" id="MEK8032567.1"/>
    </source>
</evidence>
<evidence type="ECO:0000313" key="3">
    <source>
        <dbReference type="Proteomes" id="UP001371218"/>
    </source>
</evidence>
<dbReference type="RefSeq" id="WP_341426990.1">
    <property type="nucleotide sequence ID" value="NZ_JBBUTG010000011.1"/>
</dbReference>
<feature type="signal peptide" evidence="1">
    <location>
        <begin position="1"/>
        <end position="26"/>
    </location>
</feature>
<keyword evidence="1" id="KW-0732">Signal</keyword>
<feature type="chain" id="PRO_5046670096" evidence="1">
    <location>
        <begin position="27"/>
        <end position="310"/>
    </location>
</feature>
<keyword evidence="3" id="KW-1185">Reference proteome</keyword>
<reference evidence="2 3" key="1">
    <citation type="submission" date="2024-04" db="EMBL/GenBank/DDBJ databases">
        <title>Novel species of the genus Ideonella isolated from streams.</title>
        <authorList>
            <person name="Lu H."/>
        </authorList>
    </citation>
    <scope>NUCLEOTIDE SEQUENCE [LARGE SCALE GENOMIC DNA]</scope>
    <source>
        <strain evidence="2 3">DXS29W</strain>
    </source>
</reference>
<dbReference type="InterPro" id="IPR021393">
    <property type="entry name" value="DUF3034"/>
</dbReference>
<proteinExistence type="predicted"/>
<accession>A0ABU9BUP2</accession>
<gene>
    <name evidence="2" type="ORF">AACH06_17235</name>
</gene>
<comment type="caution">
    <text evidence="2">The sequence shown here is derived from an EMBL/GenBank/DDBJ whole genome shotgun (WGS) entry which is preliminary data.</text>
</comment>
<dbReference type="Proteomes" id="UP001371218">
    <property type="component" value="Unassembled WGS sequence"/>
</dbReference>
<name>A0ABU9BUP2_9BURK</name>
<organism evidence="2 3">
    <name type="scientific">Ideonella lacteola</name>
    <dbReference type="NCBI Taxonomy" id="2984193"/>
    <lineage>
        <taxon>Bacteria</taxon>
        <taxon>Pseudomonadati</taxon>
        <taxon>Pseudomonadota</taxon>
        <taxon>Betaproteobacteria</taxon>
        <taxon>Burkholderiales</taxon>
        <taxon>Sphaerotilaceae</taxon>
        <taxon>Ideonella</taxon>
    </lineage>
</organism>
<sequence>MTRQRPPLALALTALALTASLPTARAEEPAPPLTHGNGKLLLTGGVSSIDGAAGGGLTPWAVTASYATRHQFGATAHATRVVTQDYAMNAAGAAVGIDDRFELSIARQDFNTGATGTALGLPGLHLKQDIVGLKWRFAGDAVLDSDRWMPQLAIGLEHKRADAAGLEPTLKALGADLSGTDLYLSATKLLLAQGVLLNGTLRLTRANQNGLLGFGGTAHDAYRLQPEVSIAWLLRKDLAIGAEYRAKPDNLNPSILGEGLKEDDWADLFVAWAPNKHISMTLAYVDLGHIVPAVITQRQTGAYLSAQIAF</sequence>
<dbReference type="EMBL" id="JBBUTG010000011">
    <property type="protein sequence ID" value="MEK8032567.1"/>
    <property type="molecule type" value="Genomic_DNA"/>
</dbReference>
<dbReference type="Pfam" id="PF11231">
    <property type="entry name" value="DUF3034"/>
    <property type="match status" value="1"/>
</dbReference>